<organism evidence="2 3">
    <name type="scientific">Malus domestica</name>
    <name type="common">Apple</name>
    <name type="synonym">Pyrus malus</name>
    <dbReference type="NCBI Taxonomy" id="3750"/>
    <lineage>
        <taxon>Eukaryota</taxon>
        <taxon>Viridiplantae</taxon>
        <taxon>Streptophyta</taxon>
        <taxon>Embryophyta</taxon>
        <taxon>Tracheophyta</taxon>
        <taxon>Spermatophyta</taxon>
        <taxon>Magnoliopsida</taxon>
        <taxon>eudicotyledons</taxon>
        <taxon>Gunneridae</taxon>
        <taxon>Pentapetalae</taxon>
        <taxon>rosids</taxon>
        <taxon>fabids</taxon>
        <taxon>Rosales</taxon>
        <taxon>Rosaceae</taxon>
        <taxon>Amygdaloideae</taxon>
        <taxon>Maleae</taxon>
        <taxon>Malus</taxon>
    </lineage>
</organism>
<accession>A0A498IJD3</accession>
<dbReference type="EMBL" id="RDQH01000338">
    <property type="protein sequence ID" value="RXH82092.1"/>
    <property type="molecule type" value="Genomic_DNA"/>
</dbReference>
<evidence type="ECO:0000313" key="3">
    <source>
        <dbReference type="Proteomes" id="UP000290289"/>
    </source>
</evidence>
<comment type="caution">
    <text evidence="2">The sequence shown here is derived from an EMBL/GenBank/DDBJ whole genome shotgun (WGS) entry which is preliminary data.</text>
</comment>
<feature type="compositionally biased region" description="Basic and acidic residues" evidence="1">
    <location>
        <begin position="7"/>
        <end position="22"/>
    </location>
</feature>
<feature type="region of interest" description="Disordered" evidence="1">
    <location>
        <begin position="37"/>
        <end position="61"/>
    </location>
</feature>
<proteinExistence type="predicted"/>
<sequence length="61" mass="6983">MDIARGTGERKGPEARRVPLTREWERVARPEIRCQGPRAQRCPVTDGKPRGFPRSVRSQKV</sequence>
<keyword evidence="3" id="KW-1185">Reference proteome</keyword>
<evidence type="ECO:0000313" key="2">
    <source>
        <dbReference type="EMBL" id="RXH82092.1"/>
    </source>
</evidence>
<reference evidence="2 3" key="1">
    <citation type="submission" date="2018-10" db="EMBL/GenBank/DDBJ databases">
        <title>A high-quality apple genome assembly.</title>
        <authorList>
            <person name="Hu J."/>
        </authorList>
    </citation>
    <scope>NUCLEOTIDE SEQUENCE [LARGE SCALE GENOMIC DNA]</scope>
    <source>
        <strain evidence="3">cv. HFTH1</strain>
        <tissue evidence="2">Young leaf</tissue>
    </source>
</reference>
<dbReference type="Proteomes" id="UP000290289">
    <property type="component" value="Chromosome 12"/>
</dbReference>
<evidence type="ECO:0000256" key="1">
    <source>
        <dbReference type="SAM" id="MobiDB-lite"/>
    </source>
</evidence>
<dbReference type="AlphaFoldDB" id="A0A498IJD3"/>
<feature type="region of interest" description="Disordered" evidence="1">
    <location>
        <begin position="1"/>
        <end position="22"/>
    </location>
</feature>
<name>A0A498IJD3_MALDO</name>
<gene>
    <name evidence="2" type="ORF">DVH24_036433</name>
</gene>
<protein>
    <submittedName>
        <fullName evidence="2">Uncharacterized protein</fullName>
    </submittedName>
</protein>